<keyword evidence="2" id="KW-1185">Reference proteome</keyword>
<gene>
    <name evidence="1" type="ORF">NGB36_23190</name>
</gene>
<proteinExistence type="predicted"/>
<organism evidence="1 2">
    <name type="scientific">Streptomyces humicola</name>
    <dbReference type="NCBI Taxonomy" id="2953240"/>
    <lineage>
        <taxon>Bacteria</taxon>
        <taxon>Bacillati</taxon>
        <taxon>Actinomycetota</taxon>
        <taxon>Actinomycetes</taxon>
        <taxon>Kitasatosporales</taxon>
        <taxon>Streptomycetaceae</taxon>
        <taxon>Streptomyces</taxon>
    </lineage>
</organism>
<evidence type="ECO:0000313" key="1">
    <source>
        <dbReference type="EMBL" id="MCQ4083430.1"/>
    </source>
</evidence>
<evidence type="ECO:0000313" key="2">
    <source>
        <dbReference type="Proteomes" id="UP001057702"/>
    </source>
</evidence>
<reference evidence="1" key="1">
    <citation type="submission" date="2022-06" db="EMBL/GenBank/DDBJ databases">
        <title>Draft genome sequence of Streptomyces sp. RB6PN25 isolated from peat swamp forest in Thailand.</title>
        <authorList>
            <person name="Duangmal K."/>
            <person name="Klaysubun C."/>
        </authorList>
    </citation>
    <scope>NUCLEOTIDE SEQUENCE</scope>
    <source>
        <strain evidence="1">RB6PN25</strain>
    </source>
</reference>
<dbReference type="Proteomes" id="UP001057702">
    <property type="component" value="Unassembled WGS sequence"/>
</dbReference>
<sequence>MQARAAGSLTGTVGTHALVLPDDERAALLARVREYLASRPETATGRFDLPIVTLAERMVLRPRVQAVKS</sequence>
<dbReference type="EMBL" id="JANFNG010000021">
    <property type="protein sequence ID" value="MCQ4083430.1"/>
    <property type="molecule type" value="Genomic_DNA"/>
</dbReference>
<dbReference type="RefSeq" id="WP_255922383.1">
    <property type="nucleotide sequence ID" value="NZ_JANFNG010000021.1"/>
</dbReference>
<accession>A0ABT1Q0G5</accession>
<name>A0ABT1Q0G5_9ACTN</name>
<protein>
    <submittedName>
        <fullName evidence="1">Uncharacterized protein</fullName>
    </submittedName>
</protein>
<comment type="caution">
    <text evidence="1">The sequence shown here is derived from an EMBL/GenBank/DDBJ whole genome shotgun (WGS) entry which is preliminary data.</text>
</comment>